<accession>A0ACB8HHL7</accession>
<reference evidence="1" key="1">
    <citation type="submission" date="2021-10" db="EMBL/GenBank/DDBJ databases">
        <title>Psilocybe cubensis genome.</title>
        <authorList>
            <person name="Mckernan K.J."/>
            <person name="Crawford S."/>
            <person name="Trippe A."/>
            <person name="Kane L.T."/>
            <person name="Mclaughlin S."/>
        </authorList>
    </citation>
    <scope>NUCLEOTIDE SEQUENCE</scope>
    <source>
        <strain evidence="1">MGC-MH-2018</strain>
    </source>
</reference>
<comment type="caution">
    <text evidence="1">The sequence shown here is derived from an EMBL/GenBank/DDBJ whole genome shotgun (WGS) entry which is preliminary data.</text>
</comment>
<dbReference type="Proteomes" id="UP000664032">
    <property type="component" value="Unassembled WGS sequence"/>
</dbReference>
<keyword evidence="2" id="KW-1185">Reference proteome</keyword>
<evidence type="ECO:0000313" key="2">
    <source>
        <dbReference type="Proteomes" id="UP000664032"/>
    </source>
</evidence>
<name>A0ACB8HHL7_PSICU</name>
<evidence type="ECO:0000313" key="1">
    <source>
        <dbReference type="EMBL" id="KAH9487329.1"/>
    </source>
</evidence>
<sequence>MDQNIVLECANLQAEEYEVIKAIYPDFILSFSSPPNEPQSIHLQIGIQFSVPTKMAIYPMMYAEACESSMSVTEIAVKHLPPIFLDISLPQCYPLSDPPTIGSIKFHSSWLMGADGLKATLLDMWDAGETTIYSWIEYLQTGQFLGEDEKLRKKIFYDPPGQLSEILLDYDLKTQRTAFLEGTYLCDVCFEYKKGTQSCLREFWTAAVQEGDIGKLVCINPKCMKTKTVASEEELRDVLSDNAFRRWKWLKEKREFEQDVNHAYCPICESPARPSTDHVPEDKDGPWSRYRECPKCRFTFCRVCRCVWHGAHFDCPVPVQILTRYMDATKNGTDTSWMKLVEQTYTSGVLQRQIKRFREEAKKLRKTHSSKPTSAQDRDAARTYSGPKVAIIWFAHCASNPSAMAVEGHFQSTDPKAAWGNLSRKDELLGHPYTLLHFWLT</sequence>
<proteinExistence type="predicted"/>
<protein>
    <submittedName>
        <fullName evidence="1">E3 ubiquitin-protein ligase itt1</fullName>
    </submittedName>
</protein>
<dbReference type="EMBL" id="JAFIQS020000001">
    <property type="protein sequence ID" value="KAH9487329.1"/>
    <property type="molecule type" value="Genomic_DNA"/>
</dbReference>
<organism evidence="1 2">
    <name type="scientific">Psilocybe cubensis</name>
    <name type="common">Psychedelic mushroom</name>
    <name type="synonym">Stropharia cubensis</name>
    <dbReference type="NCBI Taxonomy" id="181762"/>
    <lineage>
        <taxon>Eukaryota</taxon>
        <taxon>Fungi</taxon>
        <taxon>Dikarya</taxon>
        <taxon>Basidiomycota</taxon>
        <taxon>Agaricomycotina</taxon>
        <taxon>Agaricomycetes</taxon>
        <taxon>Agaricomycetidae</taxon>
        <taxon>Agaricales</taxon>
        <taxon>Agaricineae</taxon>
        <taxon>Strophariaceae</taxon>
        <taxon>Psilocybe</taxon>
    </lineage>
</organism>
<gene>
    <name evidence="1" type="ORF">JR316_0001402</name>
</gene>